<sequence>MEGIIANFISSLFRIIELAIILECILSWVIVDRNNGIMGILTSFTEPILRPFRFIQSKLLGNVPIDVSPIFAIIVLGLLKPIIISFVLGIL</sequence>
<feature type="transmembrane region" description="Helical" evidence="1">
    <location>
        <begin position="70"/>
        <end position="90"/>
    </location>
</feature>
<accession>A0ABS7KVL9</accession>
<dbReference type="EMBL" id="JAIKTU010000004">
    <property type="protein sequence ID" value="MBY0754858.1"/>
    <property type="molecule type" value="Genomic_DNA"/>
</dbReference>
<comment type="caution">
    <text evidence="2">The sequence shown here is derived from an EMBL/GenBank/DDBJ whole genome shotgun (WGS) entry which is preliminary data.</text>
</comment>
<keyword evidence="1" id="KW-1133">Transmembrane helix</keyword>
<evidence type="ECO:0000313" key="3">
    <source>
        <dbReference type="Proteomes" id="UP001299068"/>
    </source>
</evidence>
<keyword evidence="1" id="KW-0812">Transmembrane</keyword>
<name>A0ABS7KVL9_CLOSR</name>
<gene>
    <name evidence="2" type="ORF">K5V21_05250</name>
</gene>
<dbReference type="RefSeq" id="WP_204595973.1">
    <property type="nucleotide sequence ID" value="NZ_JAFBDA010000020.1"/>
</dbReference>
<keyword evidence="1" id="KW-0472">Membrane</keyword>
<proteinExistence type="predicted"/>
<dbReference type="Proteomes" id="UP001299068">
    <property type="component" value="Unassembled WGS sequence"/>
</dbReference>
<evidence type="ECO:0000313" key="2">
    <source>
        <dbReference type="EMBL" id="MBY0754858.1"/>
    </source>
</evidence>
<reference evidence="2 3" key="1">
    <citation type="journal article" date="2021" name="Cell Host Microbe">
        <title>in vivo commensal control of Clostridioides difficile virulence.</title>
        <authorList>
            <person name="Girinathan B.P."/>
            <person name="Dibenedetto N."/>
            <person name="Worley J.N."/>
            <person name="Peltier J."/>
            <person name="Arrieta-Ortiz M.L."/>
            <person name="Rupa Christinal Immanuel S."/>
            <person name="Lavin R."/>
            <person name="Delaney M.L."/>
            <person name="Cummins C."/>
            <person name="Hoffmann M."/>
            <person name="Luo Y."/>
            <person name="Gonzalez-Escalona N."/>
            <person name="Allard M."/>
            <person name="Onderdonk A.B."/>
            <person name="Gerber G.K."/>
            <person name="Sonenshein A.L."/>
            <person name="Baliga N."/>
            <person name="Dupuy B."/>
            <person name="Bry L."/>
        </authorList>
    </citation>
    <scope>NUCLEOTIDE SEQUENCE [LARGE SCALE GENOMIC DNA]</scope>
    <source>
        <strain evidence="2 3">DSM 599</strain>
    </source>
</reference>
<dbReference type="InterPro" id="IPR003425">
    <property type="entry name" value="CCB3/YggT"/>
</dbReference>
<dbReference type="Pfam" id="PF02325">
    <property type="entry name" value="CCB3_YggT"/>
    <property type="match status" value="1"/>
</dbReference>
<evidence type="ECO:0000256" key="1">
    <source>
        <dbReference type="SAM" id="Phobius"/>
    </source>
</evidence>
<keyword evidence="3" id="KW-1185">Reference proteome</keyword>
<feature type="transmembrane region" description="Helical" evidence="1">
    <location>
        <begin position="12"/>
        <end position="31"/>
    </location>
</feature>
<organism evidence="2 3">
    <name type="scientific">Clostridium sardiniense</name>
    <name type="common">Clostridium absonum</name>
    <dbReference type="NCBI Taxonomy" id="29369"/>
    <lineage>
        <taxon>Bacteria</taxon>
        <taxon>Bacillati</taxon>
        <taxon>Bacillota</taxon>
        <taxon>Clostridia</taxon>
        <taxon>Eubacteriales</taxon>
        <taxon>Clostridiaceae</taxon>
        <taxon>Clostridium</taxon>
    </lineage>
</organism>
<protein>
    <submittedName>
        <fullName evidence="2">YggT family protein</fullName>
    </submittedName>
</protein>